<accession>A0A7J9B4S8</accession>
<name>A0A7J9B4S8_9ROSI</name>
<evidence type="ECO:0000313" key="1">
    <source>
        <dbReference type="EMBL" id="MBA0731347.1"/>
    </source>
</evidence>
<proteinExistence type="predicted"/>
<dbReference type="AlphaFoldDB" id="A0A7J9B4S8"/>
<reference evidence="1 2" key="1">
    <citation type="journal article" date="2019" name="Genome Biol. Evol.">
        <title>Insights into the evolution of the New World diploid cottons (Gossypium, subgenus Houzingenia) based on genome sequencing.</title>
        <authorList>
            <person name="Grover C.E."/>
            <person name="Arick M.A. 2nd"/>
            <person name="Thrash A."/>
            <person name="Conover J.L."/>
            <person name="Sanders W.S."/>
            <person name="Peterson D.G."/>
            <person name="Frelichowski J.E."/>
            <person name="Scheffler J.A."/>
            <person name="Scheffler B.E."/>
            <person name="Wendel J.F."/>
        </authorList>
    </citation>
    <scope>NUCLEOTIDE SEQUENCE [LARGE SCALE GENOMIC DNA]</scope>
    <source>
        <strain evidence="1">4</strain>
        <tissue evidence="1">Leaf</tissue>
    </source>
</reference>
<protein>
    <submittedName>
        <fullName evidence="1">Uncharacterized protein</fullName>
    </submittedName>
</protein>
<feature type="non-terminal residue" evidence="1">
    <location>
        <position position="36"/>
    </location>
</feature>
<gene>
    <name evidence="1" type="ORF">Golax_025819</name>
</gene>
<organism evidence="1 2">
    <name type="scientific">Gossypium laxum</name>
    <dbReference type="NCBI Taxonomy" id="34288"/>
    <lineage>
        <taxon>Eukaryota</taxon>
        <taxon>Viridiplantae</taxon>
        <taxon>Streptophyta</taxon>
        <taxon>Embryophyta</taxon>
        <taxon>Tracheophyta</taxon>
        <taxon>Spermatophyta</taxon>
        <taxon>Magnoliopsida</taxon>
        <taxon>eudicotyledons</taxon>
        <taxon>Gunneridae</taxon>
        <taxon>Pentapetalae</taxon>
        <taxon>rosids</taxon>
        <taxon>malvids</taxon>
        <taxon>Malvales</taxon>
        <taxon>Malvaceae</taxon>
        <taxon>Malvoideae</taxon>
        <taxon>Gossypium</taxon>
    </lineage>
</organism>
<dbReference type="Proteomes" id="UP000593574">
    <property type="component" value="Unassembled WGS sequence"/>
</dbReference>
<dbReference type="EMBL" id="JABEZV010449360">
    <property type="protein sequence ID" value="MBA0731347.1"/>
    <property type="molecule type" value="Genomic_DNA"/>
</dbReference>
<keyword evidence="2" id="KW-1185">Reference proteome</keyword>
<sequence>MVSKSGLKGDDEMERKWQEIAKVDVFSREMLSPEKP</sequence>
<evidence type="ECO:0000313" key="2">
    <source>
        <dbReference type="Proteomes" id="UP000593574"/>
    </source>
</evidence>
<comment type="caution">
    <text evidence="1">The sequence shown here is derived from an EMBL/GenBank/DDBJ whole genome shotgun (WGS) entry which is preliminary data.</text>
</comment>